<accession>A0A8D8RGT9</accession>
<reference evidence="1" key="1">
    <citation type="submission" date="2021-05" db="EMBL/GenBank/DDBJ databases">
        <authorList>
            <person name="Alioto T."/>
            <person name="Alioto T."/>
            <person name="Gomez Garrido J."/>
        </authorList>
    </citation>
    <scope>NUCLEOTIDE SEQUENCE</scope>
</reference>
<sequence length="116" mass="13975">MYRTRMYRSTQSNLQFTDSLLVFYSTRNKYLTLVRHDYCTQYLLKISIFRIRFSALGLNNPRSNYPNETENHVNYTRYIGANLWNYNLTQCSTYSVIHQNEIKSNVRSEQSCKEKF</sequence>
<name>A0A8D8RGT9_9HEMI</name>
<protein>
    <submittedName>
        <fullName evidence="1">Uncharacterized protein</fullName>
    </submittedName>
</protein>
<dbReference type="AlphaFoldDB" id="A0A8D8RGT9"/>
<proteinExistence type="predicted"/>
<organism evidence="1">
    <name type="scientific">Cacopsylla melanoneura</name>
    <dbReference type="NCBI Taxonomy" id="428564"/>
    <lineage>
        <taxon>Eukaryota</taxon>
        <taxon>Metazoa</taxon>
        <taxon>Ecdysozoa</taxon>
        <taxon>Arthropoda</taxon>
        <taxon>Hexapoda</taxon>
        <taxon>Insecta</taxon>
        <taxon>Pterygota</taxon>
        <taxon>Neoptera</taxon>
        <taxon>Paraneoptera</taxon>
        <taxon>Hemiptera</taxon>
        <taxon>Sternorrhyncha</taxon>
        <taxon>Psylloidea</taxon>
        <taxon>Psyllidae</taxon>
        <taxon>Psyllinae</taxon>
        <taxon>Cacopsylla</taxon>
    </lineage>
</organism>
<evidence type="ECO:0000313" key="1">
    <source>
        <dbReference type="EMBL" id="CAG6650421.1"/>
    </source>
</evidence>
<dbReference type="EMBL" id="HBUF01162207">
    <property type="protein sequence ID" value="CAG6650421.1"/>
    <property type="molecule type" value="Transcribed_RNA"/>
</dbReference>